<proteinExistence type="predicted"/>
<dbReference type="PANTHER" id="PTHR38697">
    <property type="entry name" value="NUCLEAR PORE COMPLEX PROTEIN SIMILAR TO S. CEREVISIAE NUP2 (EUROFUNG)"/>
    <property type="match status" value="1"/>
</dbReference>
<feature type="compositionally biased region" description="Polar residues" evidence="1">
    <location>
        <begin position="570"/>
        <end position="606"/>
    </location>
</feature>
<dbReference type="Gene3D" id="2.30.29.30">
    <property type="entry name" value="Pleckstrin-homology domain (PH domain)/Phosphotyrosine-binding domain (PTB)"/>
    <property type="match status" value="1"/>
</dbReference>
<feature type="region of interest" description="Disordered" evidence="1">
    <location>
        <begin position="375"/>
        <end position="634"/>
    </location>
</feature>
<dbReference type="EMBL" id="JAPEUY010000014">
    <property type="protein sequence ID" value="KAJ4366164.1"/>
    <property type="molecule type" value="Genomic_DNA"/>
</dbReference>
<dbReference type="PANTHER" id="PTHR38697:SF1">
    <property type="entry name" value="NUCLEAR PORE COMPLEX PROTEIN SIMILAR TO S. CEREVISIAE NUP2 (EUROFUNG)"/>
    <property type="match status" value="1"/>
</dbReference>
<organism evidence="2 3">
    <name type="scientific">Neocucurbitaria cava</name>
    <dbReference type="NCBI Taxonomy" id="798079"/>
    <lineage>
        <taxon>Eukaryota</taxon>
        <taxon>Fungi</taxon>
        <taxon>Dikarya</taxon>
        <taxon>Ascomycota</taxon>
        <taxon>Pezizomycotina</taxon>
        <taxon>Dothideomycetes</taxon>
        <taxon>Pleosporomycetidae</taxon>
        <taxon>Pleosporales</taxon>
        <taxon>Pleosporineae</taxon>
        <taxon>Cucurbitariaceae</taxon>
        <taxon>Neocucurbitaria</taxon>
    </lineage>
</organism>
<evidence type="ECO:0000256" key="1">
    <source>
        <dbReference type="SAM" id="MobiDB-lite"/>
    </source>
</evidence>
<feature type="compositionally biased region" description="Polar residues" evidence="1">
    <location>
        <begin position="279"/>
        <end position="290"/>
    </location>
</feature>
<feature type="compositionally biased region" description="Low complexity" evidence="1">
    <location>
        <begin position="414"/>
        <end position="437"/>
    </location>
</feature>
<feature type="region of interest" description="Disordered" evidence="1">
    <location>
        <begin position="941"/>
        <end position="1184"/>
    </location>
</feature>
<feature type="region of interest" description="Disordered" evidence="1">
    <location>
        <begin position="1"/>
        <end position="58"/>
    </location>
</feature>
<feature type="compositionally biased region" description="Polar residues" evidence="1">
    <location>
        <begin position="977"/>
        <end position="997"/>
    </location>
</feature>
<feature type="compositionally biased region" description="Low complexity" evidence="1">
    <location>
        <begin position="464"/>
        <end position="475"/>
    </location>
</feature>
<comment type="caution">
    <text evidence="2">The sequence shown here is derived from an EMBL/GenBank/DDBJ whole genome shotgun (WGS) entry which is preliminary data.</text>
</comment>
<protein>
    <recommendedName>
        <fullName evidence="4">RanBD1 domain-containing protein</fullName>
    </recommendedName>
</protein>
<feature type="region of interest" description="Disordered" evidence="1">
    <location>
        <begin position="845"/>
        <end position="892"/>
    </location>
</feature>
<dbReference type="OrthoDB" id="10265837at2759"/>
<feature type="compositionally biased region" description="Basic and acidic residues" evidence="1">
    <location>
        <begin position="959"/>
        <end position="974"/>
    </location>
</feature>
<feature type="compositionally biased region" description="Polar residues" evidence="1">
    <location>
        <begin position="396"/>
        <end position="408"/>
    </location>
</feature>
<feature type="compositionally biased region" description="Polar residues" evidence="1">
    <location>
        <begin position="1140"/>
        <end position="1159"/>
    </location>
</feature>
<evidence type="ECO:0000313" key="2">
    <source>
        <dbReference type="EMBL" id="KAJ4366164.1"/>
    </source>
</evidence>
<feature type="compositionally biased region" description="Low complexity" evidence="1">
    <location>
        <begin position="797"/>
        <end position="813"/>
    </location>
</feature>
<feature type="compositionally biased region" description="Basic residues" evidence="1">
    <location>
        <begin position="38"/>
        <end position="47"/>
    </location>
</feature>
<feature type="compositionally biased region" description="Polar residues" evidence="1">
    <location>
        <begin position="501"/>
        <end position="514"/>
    </location>
</feature>
<dbReference type="InterPro" id="IPR053074">
    <property type="entry name" value="NPC_Nucleoporin"/>
</dbReference>
<feature type="compositionally biased region" description="Polar residues" evidence="1">
    <location>
        <begin position="231"/>
        <end position="272"/>
    </location>
</feature>
<feature type="region of interest" description="Disordered" evidence="1">
    <location>
        <begin position="759"/>
        <end position="821"/>
    </location>
</feature>
<feature type="region of interest" description="Disordered" evidence="1">
    <location>
        <begin position="210"/>
        <end position="303"/>
    </location>
</feature>
<feature type="compositionally biased region" description="Polar residues" evidence="1">
    <location>
        <begin position="438"/>
        <end position="463"/>
    </location>
</feature>
<keyword evidence="3" id="KW-1185">Reference proteome</keyword>
<feature type="compositionally biased region" description="Low complexity" evidence="1">
    <location>
        <begin position="1018"/>
        <end position="1032"/>
    </location>
</feature>
<sequence length="1423" mass="146811">MSGKRGNVFQQGRPENPYEENDDADIPQKATAAQLASRKIRTAKVKRPAGASSVSVSTPPAHYTPVIARARATATATSGMSANRYTVAGRREIRRRHEKQIADAHIQGLIPNVNFAPPQQSGFNFGASAPAPSNDSSNIGSNFNFGGASTFGGGATNSFPPAQSAAPSNPFTNSSFPAFGASSQSTGFDLQPPSAGFNFTAGASNPFASSNAAPMTNGNSPAPSFGGFGAQPQNNAFGGLGQNNTSNSASGGMFGTTSGPASGNMFGTTSGPASGGMFGTTSGPSQSTMFGTAGSPAPTSAPASQPFTFGTSLSTQNNTSASASTNMFSAFGTSVQAPTQNNGFSAFGTSAPGNAAATEIATPPPNLFGGFGTSTQDTEKTTSAPPATKLFGFGSNMPNNDNATTTAPKTDLLNTTFSAAPSTSAPSSTSASNPFANLSSTPSTTPALFNFTPTTQTPQGQEKNSTTSNNLFSSLKPADSGSSSAAETPKPNLFAALAKPNGTTNASSGASTPGPSLFGKAQNKDTASGSTEKSLQGATKAPSVQSSSMFNGFSTPQPPKTVGAAKPQGGLSNTTQPKPGTGIFSQTFQPENHKSSALFQPLSTPSKELPKERDTATQQAPKEVSNSFSKLSTPAAERSHLFNTAKEPMSASSASFMPTLTGAAPTTSAEAPKGAELPKIAKVHIPKEWAVPNVTAAQGINGLYNHVSELTMQLQALNERYRQQLSSLPLMADWSSISLWHYQHATEIKKKIDNAKKQRAAAKGITGNESTLSTKRKVNEESPENRNVSPSKRARPSEAPTTPTPQSSAPTSTLDPSATSTSNLFSKAISHKPSNTSASTNLFISKSSETPNSDPSKSAASVTGFTPLSSTTNGSKASEATANSAGFTPNLGGTSNITSKSTGFQPILGSASTGGAGGFFTQFSKTAKTYEELAAERKAKAMAEDYDSDDETEEQWSSRYDKKEAERLAAEKKQIAATPTFNVPNSTKSSGSTTPRSNPFAGLAKPATGASTPSLFTSRVSSPAPSVGGPSVLDAPSTASTPSPNIFGHLSSGPSSNNQDESDEDDDQQAASKSQNDQPIGSVESTTPPKRKYGESETESDETLEESMRRKKQDTASKGSLLSRMTKGDDGGVESEKENNNSASIFGQTNGTQTPTNKPFQFFDFGAAGSKTGSPKSDTFAGDQTFKAGTPIKFGFGDASATEKKDGAPKFVFQPATPSAAEFSTTPAKPPPTSLFSFGQSTSGSSLLPPHAGFSGAGSVASSVFSSRAGTPLSEADTSAASAAEEDEDGGKQEQVDFARLTEEELKALDIVFHAEVALAKHAVDKGDGSKTWANIAKGPLWILKDKVTAKCFVRIRIASGSTPLNYQILPALQASVTGSSKKQVVATMPRKEGGLSQVYYALKTPEIAEEFASKYNSSLPSN</sequence>
<accession>A0A9W9CIZ1</accession>
<feature type="compositionally biased region" description="Polar residues" evidence="1">
    <location>
        <begin position="616"/>
        <end position="632"/>
    </location>
</feature>
<feature type="compositionally biased region" description="Polar residues" evidence="1">
    <location>
        <begin position="375"/>
        <end position="385"/>
    </location>
</feature>
<dbReference type="SUPFAM" id="SSF50729">
    <property type="entry name" value="PH domain-like"/>
    <property type="match status" value="1"/>
</dbReference>
<feature type="region of interest" description="Disordered" evidence="1">
    <location>
        <begin position="1271"/>
        <end position="1293"/>
    </location>
</feature>
<feature type="compositionally biased region" description="Polar residues" evidence="1">
    <location>
        <begin position="524"/>
        <end position="555"/>
    </location>
</feature>
<feature type="compositionally biased region" description="Basic and acidic residues" evidence="1">
    <location>
        <begin position="1126"/>
        <end position="1139"/>
    </location>
</feature>
<evidence type="ECO:0008006" key="4">
    <source>
        <dbReference type="Google" id="ProtNLM"/>
    </source>
</evidence>
<dbReference type="Proteomes" id="UP001140560">
    <property type="component" value="Unassembled WGS sequence"/>
</dbReference>
<feature type="compositionally biased region" description="Acidic residues" evidence="1">
    <location>
        <begin position="944"/>
        <end position="954"/>
    </location>
</feature>
<feature type="region of interest" description="Disordered" evidence="1">
    <location>
        <begin position="1207"/>
        <end position="1242"/>
    </location>
</feature>
<dbReference type="InterPro" id="IPR011993">
    <property type="entry name" value="PH-like_dom_sf"/>
</dbReference>
<gene>
    <name evidence="2" type="ORF">N0V83_007799</name>
</gene>
<reference evidence="2" key="1">
    <citation type="submission" date="2022-10" db="EMBL/GenBank/DDBJ databases">
        <title>Tapping the CABI collections for fungal endophytes: first genome assemblies for Collariella, Neodidymelliopsis, Ascochyta clinopodiicola, Didymella pomorum, Didymosphaeria variabile, Neocosmospora piperis and Neocucurbitaria cava.</title>
        <authorList>
            <person name="Hill R."/>
        </authorList>
    </citation>
    <scope>NUCLEOTIDE SEQUENCE</scope>
    <source>
        <strain evidence="2">IMI 356814</strain>
    </source>
</reference>
<feature type="compositionally biased region" description="Low complexity" evidence="1">
    <location>
        <begin position="291"/>
        <end position="303"/>
    </location>
</feature>
<name>A0A9W9CIZ1_9PLEO</name>
<evidence type="ECO:0000313" key="3">
    <source>
        <dbReference type="Proteomes" id="UP001140560"/>
    </source>
</evidence>
<feature type="compositionally biased region" description="Low complexity" evidence="1">
    <location>
        <begin position="1069"/>
        <end position="1078"/>
    </location>
</feature>
<feature type="compositionally biased region" description="Low complexity" evidence="1">
    <location>
        <begin position="1271"/>
        <end position="1283"/>
    </location>
</feature>
<feature type="compositionally biased region" description="Acidic residues" evidence="1">
    <location>
        <begin position="1096"/>
        <end position="1105"/>
    </location>
</feature>